<keyword evidence="1" id="KW-1133">Transmembrane helix</keyword>
<accession>A0A1U7PTF3</accession>
<dbReference type="GO" id="GO:0000271">
    <property type="term" value="P:polysaccharide biosynthetic process"/>
    <property type="evidence" value="ECO:0007669"/>
    <property type="project" value="TreeGrafter"/>
</dbReference>
<dbReference type="Proteomes" id="UP000187261">
    <property type="component" value="Unassembled WGS sequence"/>
</dbReference>
<gene>
    <name evidence="3" type="ORF">SAMN05660493_00872</name>
</gene>
<dbReference type="STRING" id="1121284.SAMN05660493_00872"/>
<evidence type="ECO:0000313" key="3">
    <source>
        <dbReference type="EMBL" id="SIT96199.1"/>
    </source>
</evidence>
<dbReference type="Pfam" id="PF01757">
    <property type="entry name" value="Acyl_transf_3"/>
    <property type="match status" value="1"/>
</dbReference>
<organism evidence="3 4">
    <name type="scientific">Epilithonimonas bovis DSM 19482</name>
    <dbReference type="NCBI Taxonomy" id="1121284"/>
    <lineage>
        <taxon>Bacteria</taxon>
        <taxon>Pseudomonadati</taxon>
        <taxon>Bacteroidota</taxon>
        <taxon>Flavobacteriia</taxon>
        <taxon>Flavobacteriales</taxon>
        <taxon>Weeksellaceae</taxon>
        <taxon>Chryseobacterium group</taxon>
        <taxon>Epilithonimonas</taxon>
    </lineage>
</organism>
<feature type="domain" description="Acyltransferase 3" evidence="2">
    <location>
        <begin position="4"/>
        <end position="310"/>
    </location>
</feature>
<feature type="transmembrane region" description="Helical" evidence="1">
    <location>
        <begin position="179"/>
        <end position="196"/>
    </location>
</feature>
<feature type="transmembrane region" description="Helical" evidence="1">
    <location>
        <begin position="81"/>
        <end position="100"/>
    </location>
</feature>
<dbReference type="OrthoDB" id="290051at2"/>
<feature type="transmembrane region" description="Helical" evidence="1">
    <location>
        <begin position="203"/>
        <end position="220"/>
    </location>
</feature>
<keyword evidence="1" id="KW-0472">Membrane</keyword>
<evidence type="ECO:0000256" key="1">
    <source>
        <dbReference type="SAM" id="Phobius"/>
    </source>
</evidence>
<feature type="transmembrane region" description="Helical" evidence="1">
    <location>
        <begin position="7"/>
        <end position="23"/>
    </location>
</feature>
<name>A0A1U7PTF3_9FLAO</name>
<keyword evidence="1" id="KW-0812">Transmembrane</keyword>
<dbReference type="PANTHER" id="PTHR23028:SF131">
    <property type="entry name" value="BLR2367 PROTEIN"/>
    <property type="match status" value="1"/>
</dbReference>
<feature type="transmembrane region" description="Helical" evidence="1">
    <location>
        <begin position="260"/>
        <end position="283"/>
    </location>
</feature>
<dbReference type="EMBL" id="FTPU01000007">
    <property type="protein sequence ID" value="SIT96199.1"/>
    <property type="molecule type" value="Genomic_DNA"/>
</dbReference>
<keyword evidence="3" id="KW-0012">Acyltransferase</keyword>
<evidence type="ECO:0000259" key="2">
    <source>
        <dbReference type="Pfam" id="PF01757"/>
    </source>
</evidence>
<keyword evidence="3" id="KW-0378">Hydrolase</keyword>
<dbReference type="RefSeq" id="WP_076782261.1">
    <property type="nucleotide sequence ID" value="NZ_FTPU01000007.1"/>
</dbReference>
<dbReference type="GO" id="GO:0016747">
    <property type="term" value="F:acyltransferase activity, transferring groups other than amino-acyl groups"/>
    <property type="evidence" value="ECO:0007669"/>
    <property type="project" value="InterPro"/>
</dbReference>
<dbReference type="AlphaFoldDB" id="A0A1U7PTF3"/>
<keyword evidence="3" id="KW-0808">Transferase</keyword>
<proteinExistence type="predicted"/>
<dbReference type="GO" id="GO:0016020">
    <property type="term" value="C:membrane"/>
    <property type="evidence" value="ECO:0007669"/>
    <property type="project" value="TreeGrafter"/>
</dbReference>
<feature type="transmembrane region" description="Helical" evidence="1">
    <location>
        <begin position="153"/>
        <end position="173"/>
    </location>
</feature>
<protein>
    <submittedName>
        <fullName evidence="3">Peptidoglycan/LPS O-acetylase OafA/YrhL, contains acyltransferase and SGNH-hydrolase domains</fullName>
    </submittedName>
</protein>
<dbReference type="GO" id="GO:0016787">
    <property type="term" value="F:hydrolase activity"/>
    <property type="evidence" value="ECO:0007669"/>
    <property type="project" value="UniProtKB-KW"/>
</dbReference>
<feature type="transmembrane region" description="Helical" evidence="1">
    <location>
        <begin position="43"/>
        <end position="60"/>
    </location>
</feature>
<evidence type="ECO:0000313" key="4">
    <source>
        <dbReference type="Proteomes" id="UP000187261"/>
    </source>
</evidence>
<feature type="transmembrane region" description="Helical" evidence="1">
    <location>
        <begin position="126"/>
        <end position="146"/>
    </location>
</feature>
<feature type="transmembrane region" description="Helical" evidence="1">
    <location>
        <begin position="295"/>
        <end position="314"/>
    </location>
</feature>
<sequence length="331" mass="39003">MRIKELDVFRGFAALAVVLYHYTTMYNKMCNVSSSWELPYGWLGVPVFFILSGFVIYLTVDKSKSAIDFLKKRFIRLYPTYWLCLLITLCIEYFSGMFLADLTWKDILMNFTMFQQFFNLRHVDGAYWSLLPELLFYGLMAFLMKIKKVRSYYLYNAILLIIGIIHLVFPLPIIGKILSIHYILLFMIGIAFYRIYNKMNTKWDYVFIIFNYIVGTKLYFNAQEHHSISNVFSYFSLALIICLYYLFVKGCFSFLAKFRVLIFFGNISYALYLIHQNIGYIIINNLEDFTGRNMAMFIALGISVILASLITFQVEPRIKPIVKKLLYNNNN</sequence>
<dbReference type="InterPro" id="IPR050879">
    <property type="entry name" value="Acyltransferase_3"/>
</dbReference>
<dbReference type="PANTHER" id="PTHR23028">
    <property type="entry name" value="ACETYLTRANSFERASE"/>
    <property type="match status" value="1"/>
</dbReference>
<keyword evidence="4" id="KW-1185">Reference proteome</keyword>
<feature type="transmembrane region" description="Helical" evidence="1">
    <location>
        <begin position="232"/>
        <end position="248"/>
    </location>
</feature>
<dbReference type="InterPro" id="IPR002656">
    <property type="entry name" value="Acyl_transf_3_dom"/>
</dbReference>
<reference evidence="4" key="1">
    <citation type="submission" date="2016-10" db="EMBL/GenBank/DDBJ databases">
        <authorList>
            <person name="Varghese N."/>
            <person name="Submissions S."/>
        </authorList>
    </citation>
    <scope>NUCLEOTIDE SEQUENCE [LARGE SCALE GENOMIC DNA]</scope>
    <source>
        <strain evidence="4">DSM 19482</strain>
    </source>
</reference>